<dbReference type="PANTHER" id="PTHR48010">
    <property type="entry name" value="OS05G0588300 PROTEIN"/>
    <property type="match status" value="1"/>
</dbReference>
<reference evidence="5" key="1">
    <citation type="submission" date="2023-02" db="EMBL/GenBank/DDBJ databases">
        <title>Genome of toxic invasive species Heracleum sosnowskyi carries increased number of genes despite the absence of recent whole-genome duplications.</title>
        <authorList>
            <person name="Schelkunov M."/>
            <person name="Shtratnikova V."/>
            <person name="Makarenko M."/>
            <person name="Klepikova A."/>
            <person name="Omelchenko D."/>
            <person name="Novikova G."/>
            <person name="Obukhova E."/>
            <person name="Bogdanov V."/>
            <person name="Penin A."/>
            <person name="Logacheva M."/>
        </authorList>
    </citation>
    <scope>NUCLEOTIDE SEQUENCE</scope>
    <source>
        <strain evidence="5">Hsosn_3</strain>
        <tissue evidence="5">Leaf</tissue>
    </source>
</reference>
<feature type="domain" description="Leucine-rich repeat-containing N-terminal plant-type" evidence="4">
    <location>
        <begin position="26"/>
        <end position="64"/>
    </location>
</feature>
<dbReference type="InterPro" id="IPR001611">
    <property type="entry name" value="Leu-rich_rpt"/>
</dbReference>
<dbReference type="InterPro" id="IPR013210">
    <property type="entry name" value="LRR_N_plant-typ"/>
</dbReference>
<sequence>MAQYLFSFTILLLSLSILRLEAAPSDDQTRFLRLMKKSLSGNLLAGWDVIGSKPACNFTGIECNNFGYVVKIDVSGWSLSGRFPEDVCTYFPELRILCLGHNHLHGKFPDSITNCSSLEEPNMTSTYLTGTLPETFHR</sequence>
<evidence type="ECO:0000313" key="5">
    <source>
        <dbReference type="EMBL" id="KAK1366985.1"/>
    </source>
</evidence>
<keyword evidence="2" id="KW-0677">Repeat</keyword>
<keyword evidence="1" id="KW-0433">Leucine-rich repeat</keyword>
<feature type="signal peptide" evidence="3">
    <location>
        <begin position="1"/>
        <end position="22"/>
    </location>
</feature>
<feature type="chain" id="PRO_5041987439" description="Leucine-rich repeat-containing N-terminal plant-type domain-containing protein" evidence="3">
    <location>
        <begin position="23"/>
        <end position="138"/>
    </location>
</feature>
<protein>
    <recommendedName>
        <fullName evidence="4">Leucine-rich repeat-containing N-terminal plant-type domain-containing protein</fullName>
    </recommendedName>
</protein>
<dbReference type="Gene3D" id="3.80.10.10">
    <property type="entry name" value="Ribonuclease Inhibitor"/>
    <property type="match status" value="1"/>
</dbReference>
<dbReference type="InterPro" id="IPR032675">
    <property type="entry name" value="LRR_dom_sf"/>
</dbReference>
<dbReference type="Pfam" id="PF08263">
    <property type="entry name" value="LRRNT_2"/>
    <property type="match status" value="1"/>
</dbReference>
<evidence type="ECO:0000256" key="2">
    <source>
        <dbReference type="ARBA" id="ARBA00022737"/>
    </source>
</evidence>
<evidence type="ECO:0000256" key="3">
    <source>
        <dbReference type="SAM" id="SignalP"/>
    </source>
</evidence>
<name>A0AAD8HJ22_9APIA</name>
<evidence type="ECO:0000313" key="6">
    <source>
        <dbReference type="Proteomes" id="UP001237642"/>
    </source>
</evidence>
<evidence type="ECO:0000259" key="4">
    <source>
        <dbReference type="Pfam" id="PF08263"/>
    </source>
</evidence>
<comment type="caution">
    <text evidence="5">The sequence shown here is derived from an EMBL/GenBank/DDBJ whole genome shotgun (WGS) entry which is preliminary data.</text>
</comment>
<keyword evidence="3" id="KW-0732">Signal</keyword>
<organism evidence="5 6">
    <name type="scientific">Heracleum sosnowskyi</name>
    <dbReference type="NCBI Taxonomy" id="360622"/>
    <lineage>
        <taxon>Eukaryota</taxon>
        <taxon>Viridiplantae</taxon>
        <taxon>Streptophyta</taxon>
        <taxon>Embryophyta</taxon>
        <taxon>Tracheophyta</taxon>
        <taxon>Spermatophyta</taxon>
        <taxon>Magnoliopsida</taxon>
        <taxon>eudicotyledons</taxon>
        <taxon>Gunneridae</taxon>
        <taxon>Pentapetalae</taxon>
        <taxon>asterids</taxon>
        <taxon>campanulids</taxon>
        <taxon>Apiales</taxon>
        <taxon>Apiaceae</taxon>
        <taxon>Apioideae</taxon>
        <taxon>apioid superclade</taxon>
        <taxon>Tordylieae</taxon>
        <taxon>Tordyliinae</taxon>
        <taxon>Heracleum</taxon>
    </lineage>
</organism>
<dbReference type="EMBL" id="JAUIZM010000009">
    <property type="protein sequence ID" value="KAK1366985.1"/>
    <property type="molecule type" value="Genomic_DNA"/>
</dbReference>
<proteinExistence type="predicted"/>
<dbReference type="Pfam" id="PF00560">
    <property type="entry name" value="LRR_1"/>
    <property type="match status" value="1"/>
</dbReference>
<dbReference type="SUPFAM" id="SSF52058">
    <property type="entry name" value="L domain-like"/>
    <property type="match status" value="1"/>
</dbReference>
<gene>
    <name evidence="5" type="ORF">POM88_042546</name>
</gene>
<keyword evidence="6" id="KW-1185">Reference proteome</keyword>
<evidence type="ECO:0000256" key="1">
    <source>
        <dbReference type="ARBA" id="ARBA00022614"/>
    </source>
</evidence>
<dbReference type="InterPro" id="IPR050994">
    <property type="entry name" value="At_inactive_RLKs"/>
</dbReference>
<reference evidence="5" key="2">
    <citation type="submission" date="2023-05" db="EMBL/GenBank/DDBJ databases">
        <authorList>
            <person name="Schelkunov M.I."/>
        </authorList>
    </citation>
    <scope>NUCLEOTIDE SEQUENCE</scope>
    <source>
        <strain evidence="5">Hsosn_3</strain>
        <tissue evidence="5">Leaf</tissue>
    </source>
</reference>
<dbReference type="PANTHER" id="PTHR48010:SF58">
    <property type="entry name" value="RECEPTOR PROTEIN KINASE-LIKE PROTEIN ZAR1"/>
    <property type="match status" value="1"/>
</dbReference>
<dbReference type="AlphaFoldDB" id="A0AAD8HJ22"/>
<accession>A0AAD8HJ22</accession>
<dbReference type="Proteomes" id="UP001237642">
    <property type="component" value="Unassembled WGS sequence"/>
</dbReference>